<reference evidence="2" key="2">
    <citation type="submission" date="2022-06" db="UniProtKB">
        <authorList>
            <consortium name="EnsemblMetazoa"/>
        </authorList>
    </citation>
    <scope>IDENTIFICATION</scope>
    <source>
        <strain evidence="2">p50T (Dazao)</strain>
    </source>
</reference>
<dbReference type="GO" id="GO:0015074">
    <property type="term" value="P:DNA integration"/>
    <property type="evidence" value="ECO:0007669"/>
    <property type="project" value="InterPro"/>
</dbReference>
<dbReference type="InterPro" id="IPR036397">
    <property type="entry name" value="RNaseH_sf"/>
</dbReference>
<organism evidence="2 3">
    <name type="scientific">Bombyx mori</name>
    <name type="common">Silk moth</name>
    <dbReference type="NCBI Taxonomy" id="7091"/>
    <lineage>
        <taxon>Eukaryota</taxon>
        <taxon>Metazoa</taxon>
        <taxon>Ecdysozoa</taxon>
        <taxon>Arthropoda</taxon>
        <taxon>Hexapoda</taxon>
        <taxon>Insecta</taxon>
        <taxon>Pterygota</taxon>
        <taxon>Neoptera</taxon>
        <taxon>Endopterygota</taxon>
        <taxon>Lepidoptera</taxon>
        <taxon>Glossata</taxon>
        <taxon>Ditrysia</taxon>
        <taxon>Bombycoidea</taxon>
        <taxon>Bombycidae</taxon>
        <taxon>Bombycinae</taxon>
        <taxon>Bombyx</taxon>
    </lineage>
</organism>
<dbReference type="AlphaFoldDB" id="A0A8R2HM62"/>
<dbReference type="GO" id="GO:0003677">
    <property type="term" value="F:DNA binding"/>
    <property type="evidence" value="ECO:0007669"/>
    <property type="project" value="InterPro"/>
</dbReference>
<feature type="domain" description="Transposase Tc1-like" evidence="1">
    <location>
        <begin position="76"/>
        <end position="144"/>
    </location>
</feature>
<name>A0A8R2HM62_BOMMO</name>
<dbReference type="Pfam" id="PF01498">
    <property type="entry name" value="HTH_Tnp_Tc3_2"/>
    <property type="match status" value="1"/>
</dbReference>
<evidence type="ECO:0000313" key="3">
    <source>
        <dbReference type="Proteomes" id="UP000005204"/>
    </source>
</evidence>
<evidence type="ECO:0000313" key="2">
    <source>
        <dbReference type="EnsemblMetazoa" id="XP_021202772.1"/>
    </source>
</evidence>
<evidence type="ECO:0000259" key="1">
    <source>
        <dbReference type="Pfam" id="PF01498"/>
    </source>
</evidence>
<protein>
    <recommendedName>
        <fullName evidence="1">Transposase Tc1-like domain-containing protein</fullName>
    </recommendedName>
</protein>
<dbReference type="GO" id="GO:0006313">
    <property type="term" value="P:DNA transposition"/>
    <property type="evidence" value="ECO:0007669"/>
    <property type="project" value="InterPro"/>
</dbReference>
<proteinExistence type="predicted"/>
<dbReference type="Proteomes" id="UP000005204">
    <property type="component" value="Unassembled WGS sequence"/>
</dbReference>
<keyword evidence="3" id="KW-1185">Reference proteome</keyword>
<reference evidence="3" key="1">
    <citation type="journal article" date="2008" name="Insect Biochem. Mol. Biol.">
        <title>The genome of a lepidopteran model insect, the silkworm Bombyx mori.</title>
        <authorList>
            <consortium name="International Silkworm Genome Consortium"/>
        </authorList>
    </citation>
    <scope>NUCLEOTIDE SEQUENCE [LARGE SCALE GENOMIC DNA]</scope>
    <source>
        <strain evidence="3">p50T</strain>
    </source>
</reference>
<sequence>MGNNKSCDGSTRQTRQIIVNIHRDYKWAYIRMAENLNCSVKKVFSAIDHYKTHGTVENVLRKARPRKTSPREDTLIVRVAKKDPIKGSNQIKNEVFSPYDPRNISSRPIRQRLVEAKLFGRASRKIPLLTKQHREKGLLFVKKYDWTVREWKKVLSSDETKINMVFFRMWCWTCSEDLMDNRSMEI</sequence>
<accession>A0A8R2HM62</accession>
<dbReference type="Gene3D" id="3.30.420.10">
    <property type="entry name" value="Ribonuclease H-like superfamily/Ribonuclease H"/>
    <property type="match status" value="1"/>
</dbReference>
<dbReference type="EnsemblMetazoa" id="XM_021347097.2">
    <property type="protein sequence ID" value="XP_021202772.1"/>
    <property type="gene ID" value="LOC110384985"/>
</dbReference>
<dbReference type="InterPro" id="IPR002492">
    <property type="entry name" value="Transposase_Tc1-like"/>
</dbReference>